<reference evidence="5" key="1">
    <citation type="submission" date="2016-04" db="EMBL/GenBank/DDBJ databases">
        <authorList>
            <person name="Guldener U."/>
            <person name="Guldener U."/>
        </authorList>
    </citation>
    <scope>NUCLEOTIDE SEQUENCE [LARGE SCALE GENOMIC DNA]</scope>
    <source>
        <strain evidence="5">UB2112</strain>
    </source>
</reference>
<keyword evidence="2" id="KW-0732">Signal</keyword>
<evidence type="ECO:0000313" key="3">
    <source>
        <dbReference type="EMBL" id="SAM72726.1"/>
    </source>
</evidence>
<evidence type="ECO:0000256" key="2">
    <source>
        <dbReference type="SAM" id="SignalP"/>
    </source>
</evidence>
<feature type="chain" id="PRO_5038218729" evidence="2">
    <location>
        <begin position="24"/>
        <end position="263"/>
    </location>
</feature>
<accession>A0A1K0FY71</accession>
<dbReference type="Proteomes" id="UP000179920">
    <property type="component" value="Chromosome II"/>
</dbReference>
<feature type="signal peptide" evidence="2">
    <location>
        <begin position="1"/>
        <end position="23"/>
    </location>
</feature>
<gene>
    <name evidence="4" type="ORF">UBRO2_01052</name>
    <name evidence="3" type="ORF">UBRO_00131</name>
</gene>
<protein>
    <submittedName>
        <fullName evidence="3">Uncharacterized protein</fullName>
    </submittedName>
</protein>
<evidence type="ECO:0000313" key="5">
    <source>
        <dbReference type="Proteomes" id="UP000179920"/>
    </source>
</evidence>
<evidence type="ECO:0000256" key="1">
    <source>
        <dbReference type="SAM" id="MobiDB-lite"/>
    </source>
</evidence>
<evidence type="ECO:0000313" key="6">
    <source>
        <dbReference type="Proteomes" id="UP000658997"/>
    </source>
</evidence>
<dbReference type="Proteomes" id="UP000658997">
    <property type="component" value="Unassembled WGS sequence"/>
</dbReference>
<dbReference type="EMBL" id="LT558118">
    <property type="protein sequence ID" value="SAM72726.1"/>
    <property type="molecule type" value="Genomic_DNA"/>
</dbReference>
<sequence>MAPLAKTLAAAAAVLAAPALVVASSLQRLETRQYQDPNSMLVIDEPSCDFYQCTIYWEPGTQVAVNWINPPQGTVKIDLMTNNNSDVAYTVGTAPAISNTCDAGEGYGRPGPNGAQCGGFIFTVPSSWNAGNYSALRAMNVENESLQSYTDKIYITKNSTTSNNAQLSIVSGSTVGGSSSIAAAAAPSSTSTAAATTTTGSSGGAAPIGSASQSIGTANMTGSSARPSSTGQSGSNGAVGAMGSSATVLTVFAAAAVGLAGFL</sequence>
<evidence type="ECO:0000313" key="4">
    <source>
        <dbReference type="EMBL" id="SYW75897.1"/>
    </source>
</evidence>
<feature type="compositionally biased region" description="Polar residues" evidence="1">
    <location>
        <begin position="215"/>
        <end position="236"/>
    </location>
</feature>
<dbReference type="OrthoDB" id="2528391at2759"/>
<keyword evidence="6" id="KW-1185">Reference proteome</keyword>
<dbReference type="EMBL" id="ULHB01000012">
    <property type="protein sequence ID" value="SYW75897.1"/>
    <property type="molecule type" value="Genomic_DNA"/>
</dbReference>
<organism evidence="3 5">
    <name type="scientific">Ustilago bromivora</name>
    <dbReference type="NCBI Taxonomy" id="307758"/>
    <lineage>
        <taxon>Eukaryota</taxon>
        <taxon>Fungi</taxon>
        <taxon>Dikarya</taxon>
        <taxon>Basidiomycota</taxon>
        <taxon>Ustilaginomycotina</taxon>
        <taxon>Ustilaginomycetes</taxon>
        <taxon>Ustilaginales</taxon>
        <taxon>Ustilaginaceae</taxon>
        <taxon>Ustilago</taxon>
    </lineage>
</organism>
<feature type="region of interest" description="Disordered" evidence="1">
    <location>
        <begin position="215"/>
        <end position="237"/>
    </location>
</feature>
<name>A0A1K0FY71_9BASI</name>
<dbReference type="AlphaFoldDB" id="A0A1K0FY71"/>
<proteinExistence type="predicted"/>
<reference evidence="3" key="2">
    <citation type="submission" date="2016-04" db="EMBL/GenBank/DDBJ databases">
        <authorList>
            <person name="Evans L.H."/>
            <person name="Alamgir A."/>
            <person name="Owens N."/>
            <person name="Weber N.D."/>
            <person name="Virtaneva K."/>
            <person name="Barbian K."/>
            <person name="Babar A."/>
            <person name="Rosenke K."/>
        </authorList>
    </citation>
    <scope>NUCLEOTIDE SEQUENCE</scope>
    <source>
        <strain evidence="3">UB2112</strain>
    </source>
</reference>
<reference evidence="4" key="3">
    <citation type="submission" date="2018-08" db="EMBL/GenBank/DDBJ databases">
        <authorList>
            <person name="Guldener U."/>
        </authorList>
    </citation>
    <scope>NUCLEOTIDE SEQUENCE</scope>
    <source>
        <strain evidence="4">UB2</strain>
    </source>
</reference>